<keyword evidence="3" id="KW-1185">Reference proteome</keyword>
<dbReference type="eggNOG" id="COG0631">
    <property type="taxonomic scope" value="Bacteria"/>
</dbReference>
<protein>
    <recommendedName>
        <fullName evidence="1">PPM-type phosphatase domain-containing protein</fullName>
    </recommendedName>
</protein>
<dbReference type="EMBL" id="ABCS01000018">
    <property type="protein sequence ID" value="EDM79534.1"/>
    <property type="molecule type" value="Genomic_DNA"/>
</dbReference>
<dbReference type="Proteomes" id="UP000005801">
    <property type="component" value="Unassembled WGS sequence"/>
</dbReference>
<reference evidence="2 3" key="1">
    <citation type="submission" date="2007-06" db="EMBL/GenBank/DDBJ databases">
        <authorList>
            <person name="Shimkets L."/>
            <person name="Ferriera S."/>
            <person name="Johnson J."/>
            <person name="Kravitz S."/>
            <person name="Beeson K."/>
            <person name="Sutton G."/>
            <person name="Rogers Y.-H."/>
            <person name="Friedman R."/>
            <person name="Frazier M."/>
            <person name="Venter J.C."/>
        </authorList>
    </citation>
    <scope>NUCLEOTIDE SEQUENCE [LARGE SCALE GENOMIC DNA]</scope>
    <source>
        <strain evidence="2 3">SIR-1</strain>
    </source>
</reference>
<dbReference type="STRING" id="391625.PPSIR1_20939"/>
<accession>A6G3C7</accession>
<comment type="caution">
    <text evidence="2">The sequence shown here is derived from an EMBL/GenBank/DDBJ whole genome shotgun (WGS) entry which is preliminary data.</text>
</comment>
<dbReference type="SUPFAM" id="SSF81606">
    <property type="entry name" value="PP2C-like"/>
    <property type="match status" value="1"/>
</dbReference>
<evidence type="ECO:0000313" key="3">
    <source>
        <dbReference type="Proteomes" id="UP000005801"/>
    </source>
</evidence>
<sequence>MLNDGTVVAAVADGLGSARHSDVGARLAVDAATDFVLRQLEHGSLDGPALMQRALEATRARIHEFARSSGVSSSTLGSTLLIALVQGPRAFTGHAGDGAIVKRIDGQWTIASPPEDTLYVNYVTPVGCDRAPSTWQVYTHSRVEALALLSDGLERSAVRRKAKGYEVNEDFFRPLHAALADAPEPEAGARLLAETLDSLALRAANDDDKSLALIWTPPLRSH</sequence>
<organism evidence="2 3">
    <name type="scientific">Plesiocystis pacifica SIR-1</name>
    <dbReference type="NCBI Taxonomy" id="391625"/>
    <lineage>
        <taxon>Bacteria</taxon>
        <taxon>Pseudomonadati</taxon>
        <taxon>Myxococcota</taxon>
        <taxon>Polyangia</taxon>
        <taxon>Nannocystales</taxon>
        <taxon>Nannocystaceae</taxon>
        <taxon>Plesiocystis</taxon>
    </lineage>
</organism>
<dbReference type="AlphaFoldDB" id="A6G3C7"/>
<evidence type="ECO:0000259" key="1">
    <source>
        <dbReference type="Pfam" id="PF13672"/>
    </source>
</evidence>
<dbReference type="Gene3D" id="3.60.40.10">
    <property type="entry name" value="PPM-type phosphatase domain"/>
    <property type="match status" value="1"/>
</dbReference>
<evidence type="ECO:0000313" key="2">
    <source>
        <dbReference type="EMBL" id="EDM79534.1"/>
    </source>
</evidence>
<dbReference type="Pfam" id="PF13672">
    <property type="entry name" value="PP2C_2"/>
    <property type="match status" value="1"/>
</dbReference>
<name>A6G3C7_9BACT</name>
<feature type="domain" description="PPM-type phosphatase" evidence="1">
    <location>
        <begin position="4"/>
        <end position="196"/>
    </location>
</feature>
<proteinExistence type="predicted"/>
<dbReference type="InterPro" id="IPR036457">
    <property type="entry name" value="PPM-type-like_dom_sf"/>
</dbReference>
<dbReference type="InterPro" id="IPR001932">
    <property type="entry name" value="PPM-type_phosphatase-like_dom"/>
</dbReference>
<gene>
    <name evidence="2" type="ORF">PPSIR1_20939</name>
</gene>